<feature type="transmembrane region" description="Helical" evidence="6">
    <location>
        <begin position="242"/>
        <end position="264"/>
    </location>
</feature>
<keyword evidence="3 6" id="KW-0812">Transmembrane</keyword>
<evidence type="ECO:0000256" key="2">
    <source>
        <dbReference type="ARBA" id="ARBA00022475"/>
    </source>
</evidence>
<feature type="transmembrane region" description="Helical" evidence="6">
    <location>
        <begin position="150"/>
        <end position="169"/>
    </location>
</feature>
<dbReference type="InterPro" id="IPR037185">
    <property type="entry name" value="EmrE-like"/>
</dbReference>
<evidence type="ECO:0000256" key="1">
    <source>
        <dbReference type="ARBA" id="ARBA00004651"/>
    </source>
</evidence>
<reference evidence="8 9" key="1">
    <citation type="journal article" date="2018" name="Nat. Biotechnol.">
        <title>A standardized bacterial taxonomy based on genome phylogeny substantially revises the tree of life.</title>
        <authorList>
            <person name="Parks D.H."/>
            <person name="Chuvochina M."/>
            <person name="Waite D.W."/>
            <person name="Rinke C."/>
            <person name="Skarshewski A."/>
            <person name="Chaumeil P.A."/>
            <person name="Hugenholtz P."/>
        </authorList>
    </citation>
    <scope>NUCLEOTIDE SEQUENCE [LARGE SCALE GENOMIC DNA]</scope>
    <source>
        <strain evidence="8">UBA11482</strain>
    </source>
</reference>
<dbReference type="Proteomes" id="UP000262954">
    <property type="component" value="Unassembled WGS sequence"/>
</dbReference>
<feature type="transmembrane region" description="Helical" evidence="6">
    <location>
        <begin position="214"/>
        <end position="235"/>
    </location>
</feature>
<dbReference type="InterPro" id="IPR051258">
    <property type="entry name" value="Diverse_Substrate_Transporter"/>
</dbReference>
<feature type="transmembrane region" description="Helical" evidence="6">
    <location>
        <begin position="67"/>
        <end position="91"/>
    </location>
</feature>
<keyword evidence="5 6" id="KW-0472">Membrane</keyword>
<dbReference type="EMBL" id="DNWC01000165">
    <property type="protein sequence ID" value="HBJ09919.1"/>
    <property type="molecule type" value="Genomic_DNA"/>
</dbReference>
<feature type="domain" description="EamA" evidence="7">
    <location>
        <begin position="5"/>
        <end position="138"/>
    </location>
</feature>
<gene>
    <name evidence="8" type="ORF">DDY73_13060</name>
</gene>
<evidence type="ECO:0000256" key="4">
    <source>
        <dbReference type="ARBA" id="ARBA00022989"/>
    </source>
</evidence>
<feature type="transmembrane region" description="Helical" evidence="6">
    <location>
        <begin position="181"/>
        <end position="199"/>
    </location>
</feature>
<evidence type="ECO:0000256" key="3">
    <source>
        <dbReference type="ARBA" id="ARBA00022692"/>
    </source>
</evidence>
<dbReference type="RefSeq" id="WP_009316512.1">
    <property type="nucleotide sequence ID" value="NZ_AP028032.1"/>
</dbReference>
<feature type="transmembrane region" description="Helical" evidence="6">
    <location>
        <begin position="121"/>
        <end position="138"/>
    </location>
</feature>
<dbReference type="GeneID" id="92928129"/>
<dbReference type="GO" id="GO:0005886">
    <property type="term" value="C:plasma membrane"/>
    <property type="evidence" value="ECO:0007669"/>
    <property type="project" value="UniProtKB-SubCell"/>
</dbReference>
<dbReference type="InterPro" id="IPR000620">
    <property type="entry name" value="EamA_dom"/>
</dbReference>
<feature type="transmembrane region" description="Helical" evidence="6">
    <location>
        <begin position="97"/>
        <end position="114"/>
    </location>
</feature>
<dbReference type="AlphaFoldDB" id="A0A354M5Y0"/>
<evidence type="ECO:0000256" key="6">
    <source>
        <dbReference type="SAM" id="Phobius"/>
    </source>
</evidence>
<evidence type="ECO:0000313" key="8">
    <source>
        <dbReference type="EMBL" id="HBJ09919.1"/>
    </source>
</evidence>
<dbReference type="SUPFAM" id="SSF103481">
    <property type="entry name" value="Multidrug resistance efflux transporter EmrE"/>
    <property type="match status" value="2"/>
</dbReference>
<feature type="transmembrane region" description="Helical" evidence="6">
    <location>
        <begin position="270"/>
        <end position="287"/>
    </location>
</feature>
<dbReference type="PANTHER" id="PTHR42920">
    <property type="entry name" value="OS03G0707200 PROTEIN-RELATED"/>
    <property type="match status" value="1"/>
</dbReference>
<feature type="transmembrane region" description="Helical" evidence="6">
    <location>
        <begin position="7"/>
        <end position="25"/>
    </location>
</feature>
<feature type="domain" description="EamA" evidence="7">
    <location>
        <begin position="149"/>
        <end position="285"/>
    </location>
</feature>
<comment type="subcellular location">
    <subcellularLocation>
        <location evidence="1">Cell membrane</location>
        <topology evidence="1">Multi-pass membrane protein</topology>
    </subcellularLocation>
</comment>
<evidence type="ECO:0000313" key="9">
    <source>
        <dbReference type="Proteomes" id="UP000262954"/>
    </source>
</evidence>
<evidence type="ECO:0000256" key="5">
    <source>
        <dbReference type="ARBA" id="ARBA00023136"/>
    </source>
</evidence>
<sequence length="308" mass="33499">MKQFRGIFLAILSSSTFGMIPFFALPVIQEGVGIDSILFYRFAVSAVIVGLYLLFVKSDFRITAKELVTLFFLGVFYALTSLCLTASYLYIPSSVATTVHFLYPVLVTTIMILFFKSKVSLSVVTAAVMAIVGVYFLSGGKDGGVINVRGLALVLVTVLTYAIYIVGVNKSCVQKMDGLKMTFYVLLSSALIFGGNLLIKGNGLDAIPSYKAGINLFLLALIPTLISDFTLILAIKQVGSTITAILGCMEPLTALFLGVCFLNETLDGEQLVGIFVILSAVFIIISENRINSDFVKRFIPVFLFNRSK</sequence>
<keyword evidence="4 6" id="KW-1133">Transmembrane helix</keyword>
<evidence type="ECO:0000259" key="7">
    <source>
        <dbReference type="Pfam" id="PF00892"/>
    </source>
</evidence>
<accession>A0A354M5Y0</accession>
<keyword evidence="2" id="KW-1003">Cell membrane</keyword>
<comment type="caution">
    <text evidence="8">The sequence shown here is derived from an EMBL/GenBank/DDBJ whole genome shotgun (WGS) entry which is preliminary data.</text>
</comment>
<protein>
    <submittedName>
        <fullName evidence="8">EamA family transporter</fullName>
    </submittedName>
</protein>
<proteinExistence type="predicted"/>
<name>A0A354M5Y0_9BACT</name>
<dbReference type="Pfam" id="PF00892">
    <property type="entry name" value="EamA"/>
    <property type="match status" value="2"/>
</dbReference>
<organism evidence="8 9">
    <name type="scientific">Coprobacter fastidiosus</name>
    <dbReference type="NCBI Taxonomy" id="1099853"/>
    <lineage>
        <taxon>Bacteria</taxon>
        <taxon>Pseudomonadati</taxon>
        <taxon>Bacteroidota</taxon>
        <taxon>Bacteroidia</taxon>
        <taxon>Bacteroidales</taxon>
        <taxon>Barnesiellaceae</taxon>
        <taxon>Coprobacter</taxon>
    </lineage>
</organism>
<feature type="transmembrane region" description="Helical" evidence="6">
    <location>
        <begin position="37"/>
        <end position="55"/>
    </location>
</feature>
<dbReference type="PANTHER" id="PTHR42920:SF5">
    <property type="entry name" value="EAMA DOMAIN-CONTAINING PROTEIN"/>
    <property type="match status" value="1"/>
</dbReference>